<dbReference type="EMBL" id="PDUG01000001">
    <property type="protein sequence ID" value="PIC50613.1"/>
    <property type="molecule type" value="Genomic_DNA"/>
</dbReference>
<dbReference type="OrthoDB" id="10348709at2759"/>
<protein>
    <submittedName>
        <fullName evidence="2">Uncharacterized protein</fullName>
    </submittedName>
</protein>
<keyword evidence="1" id="KW-1133">Transmembrane helix</keyword>
<gene>
    <name evidence="2" type="primary">Cnig_chr_I.g1446</name>
    <name evidence="2" type="ORF">B9Z55_001446</name>
</gene>
<accession>A0A2G5VFT0</accession>
<organism evidence="2 3">
    <name type="scientific">Caenorhabditis nigoni</name>
    <dbReference type="NCBI Taxonomy" id="1611254"/>
    <lineage>
        <taxon>Eukaryota</taxon>
        <taxon>Metazoa</taxon>
        <taxon>Ecdysozoa</taxon>
        <taxon>Nematoda</taxon>
        <taxon>Chromadorea</taxon>
        <taxon>Rhabditida</taxon>
        <taxon>Rhabditina</taxon>
        <taxon>Rhabditomorpha</taxon>
        <taxon>Rhabditoidea</taxon>
        <taxon>Rhabditidae</taxon>
        <taxon>Peloderinae</taxon>
        <taxon>Caenorhabditis</taxon>
    </lineage>
</organism>
<name>A0A2G5VFT0_9PELO</name>
<reference evidence="3" key="1">
    <citation type="submission" date="2017-10" db="EMBL/GenBank/DDBJ databases">
        <title>Rapid genome shrinkage in a self-fertile nematode reveals novel sperm competition proteins.</title>
        <authorList>
            <person name="Yin D."/>
            <person name="Schwarz E.M."/>
            <person name="Thomas C.G."/>
            <person name="Felde R.L."/>
            <person name="Korf I.F."/>
            <person name="Cutter A.D."/>
            <person name="Schartner C.M."/>
            <person name="Ralston E.J."/>
            <person name="Meyer B.J."/>
            <person name="Haag E.S."/>
        </authorList>
    </citation>
    <scope>NUCLEOTIDE SEQUENCE [LARGE SCALE GENOMIC DNA]</scope>
    <source>
        <strain evidence="3">JU1422</strain>
    </source>
</reference>
<feature type="transmembrane region" description="Helical" evidence="1">
    <location>
        <begin position="50"/>
        <end position="80"/>
    </location>
</feature>
<dbReference type="Proteomes" id="UP000230233">
    <property type="component" value="Chromosome I"/>
</dbReference>
<evidence type="ECO:0000313" key="2">
    <source>
        <dbReference type="EMBL" id="PIC50613.1"/>
    </source>
</evidence>
<keyword evidence="1" id="KW-0472">Membrane</keyword>
<evidence type="ECO:0000313" key="3">
    <source>
        <dbReference type="Proteomes" id="UP000230233"/>
    </source>
</evidence>
<keyword evidence="3" id="KW-1185">Reference proteome</keyword>
<dbReference type="AlphaFoldDB" id="A0A2G5VFT0"/>
<sequence>MIPIGTLHLDPAPKDLEGRSIYKYESYKVVISVKRPDEEMIRILGRTTTILSIFELVLTIPLVWFVWTPLCFLLAIPLIFRVAALPTKCFPIQSSPLFVLR</sequence>
<comment type="caution">
    <text evidence="2">The sequence shown here is derived from an EMBL/GenBank/DDBJ whole genome shotgun (WGS) entry which is preliminary data.</text>
</comment>
<evidence type="ECO:0000256" key="1">
    <source>
        <dbReference type="SAM" id="Phobius"/>
    </source>
</evidence>
<keyword evidence="1" id="KW-0812">Transmembrane</keyword>
<proteinExistence type="predicted"/>